<name>G0NW07_CAEBE</name>
<dbReference type="InParanoid" id="G0NW07"/>
<dbReference type="AlphaFoldDB" id="G0NW07"/>
<dbReference type="STRING" id="135651.G0NW07"/>
<evidence type="ECO:0000313" key="2">
    <source>
        <dbReference type="Proteomes" id="UP000008068"/>
    </source>
</evidence>
<dbReference type="HOGENOM" id="CLU_2690003_0_0_1"/>
<protein>
    <submittedName>
        <fullName evidence="1">Uncharacterized protein</fullName>
    </submittedName>
</protein>
<accession>G0NW07</accession>
<dbReference type="eggNOG" id="KOG2082">
    <property type="taxonomic scope" value="Eukaryota"/>
</dbReference>
<reference evidence="2" key="1">
    <citation type="submission" date="2011-07" db="EMBL/GenBank/DDBJ databases">
        <authorList>
            <consortium name="Caenorhabditis brenneri Sequencing and Analysis Consortium"/>
            <person name="Wilson R.K."/>
        </authorList>
    </citation>
    <scope>NUCLEOTIDE SEQUENCE [LARGE SCALE GENOMIC DNA]</scope>
    <source>
        <strain evidence="2">PB2801</strain>
    </source>
</reference>
<dbReference type="Proteomes" id="UP000008068">
    <property type="component" value="Unassembled WGS sequence"/>
</dbReference>
<proteinExistence type="predicted"/>
<gene>
    <name evidence="1" type="ORF">CAEBREN_31203</name>
</gene>
<sequence>MFKFSDEGAERIPLCEQHSPLALYEQDYDTQGQKIGTMLRKLSVYNATEATSVEADEKPKALPISGLANALDFF</sequence>
<dbReference type="OrthoDB" id="2020542at2759"/>
<evidence type="ECO:0000313" key="1">
    <source>
        <dbReference type="EMBL" id="EGT38610.1"/>
    </source>
</evidence>
<organism evidence="2">
    <name type="scientific">Caenorhabditis brenneri</name>
    <name type="common">Nematode worm</name>
    <dbReference type="NCBI Taxonomy" id="135651"/>
    <lineage>
        <taxon>Eukaryota</taxon>
        <taxon>Metazoa</taxon>
        <taxon>Ecdysozoa</taxon>
        <taxon>Nematoda</taxon>
        <taxon>Chromadorea</taxon>
        <taxon>Rhabditida</taxon>
        <taxon>Rhabditina</taxon>
        <taxon>Rhabditomorpha</taxon>
        <taxon>Rhabditoidea</taxon>
        <taxon>Rhabditidae</taxon>
        <taxon>Peloderinae</taxon>
        <taxon>Caenorhabditis</taxon>
    </lineage>
</organism>
<dbReference type="EMBL" id="GL379960">
    <property type="protein sequence ID" value="EGT38610.1"/>
    <property type="molecule type" value="Genomic_DNA"/>
</dbReference>
<keyword evidence="2" id="KW-1185">Reference proteome</keyword>